<keyword evidence="2" id="KW-1185">Reference proteome</keyword>
<comment type="caution">
    <text evidence="1">The sequence shown here is derived from an EMBL/GenBank/DDBJ whole genome shotgun (WGS) entry which is preliminary data.</text>
</comment>
<evidence type="ECO:0000313" key="2">
    <source>
        <dbReference type="Proteomes" id="UP000291343"/>
    </source>
</evidence>
<accession>A0A482XAC5</accession>
<protein>
    <submittedName>
        <fullName evidence="1">Uncharacterized protein</fullName>
    </submittedName>
</protein>
<name>A0A482XAC5_LAOST</name>
<dbReference type="EMBL" id="QKKF02014948">
    <property type="protein sequence ID" value="RZF42460.1"/>
    <property type="molecule type" value="Genomic_DNA"/>
</dbReference>
<evidence type="ECO:0000313" key="1">
    <source>
        <dbReference type="EMBL" id="RZF42460.1"/>
    </source>
</evidence>
<dbReference type="Proteomes" id="UP000291343">
    <property type="component" value="Unassembled WGS sequence"/>
</dbReference>
<gene>
    <name evidence="1" type="ORF">LSTR_LSTR015653</name>
</gene>
<organism evidence="1 2">
    <name type="scientific">Laodelphax striatellus</name>
    <name type="common">Small brown planthopper</name>
    <name type="synonym">Delphax striatella</name>
    <dbReference type="NCBI Taxonomy" id="195883"/>
    <lineage>
        <taxon>Eukaryota</taxon>
        <taxon>Metazoa</taxon>
        <taxon>Ecdysozoa</taxon>
        <taxon>Arthropoda</taxon>
        <taxon>Hexapoda</taxon>
        <taxon>Insecta</taxon>
        <taxon>Pterygota</taxon>
        <taxon>Neoptera</taxon>
        <taxon>Paraneoptera</taxon>
        <taxon>Hemiptera</taxon>
        <taxon>Auchenorrhyncha</taxon>
        <taxon>Fulgoroidea</taxon>
        <taxon>Delphacidae</taxon>
        <taxon>Criomorphinae</taxon>
        <taxon>Laodelphax</taxon>
    </lineage>
</organism>
<reference evidence="1 2" key="1">
    <citation type="journal article" date="2017" name="Gigascience">
        <title>Genome sequence of the small brown planthopper, Laodelphax striatellus.</title>
        <authorList>
            <person name="Zhu J."/>
            <person name="Jiang F."/>
            <person name="Wang X."/>
            <person name="Yang P."/>
            <person name="Bao Y."/>
            <person name="Zhao W."/>
            <person name="Wang W."/>
            <person name="Lu H."/>
            <person name="Wang Q."/>
            <person name="Cui N."/>
            <person name="Li J."/>
            <person name="Chen X."/>
            <person name="Luo L."/>
            <person name="Yu J."/>
            <person name="Kang L."/>
            <person name="Cui F."/>
        </authorList>
    </citation>
    <scope>NUCLEOTIDE SEQUENCE [LARGE SCALE GENOMIC DNA]</scope>
    <source>
        <strain evidence="1">Lst14</strain>
    </source>
</reference>
<sequence>MDQSRSMGTGDGMRRRNENVVVVSCRQWGIDLYGMRTKGTSDMFWSSAPRISKDILFPFSNFADQFCPTFLRWTNYVGCLRRHFGPIYSIPSFSDNVYQREKQVSAFPTSLMDQYVGLRARHFWVPILYSFNFRTICTNDILSHIPELDAICRLHARHLVQLLTFLHFPTMCTSDILYHVSFRNIDLGKNIRLLELSSQLGV</sequence>
<dbReference type="InParanoid" id="A0A482XAC5"/>
<dbReference type="AlphaFoldDB" id="A0A482XAC5"/>
<proteinExistence type="predicted"/>